<proteinExistence type="predicted"/>
<dbReference type="EMBL" id="CAKOAT010719598">
    <property type="protein sequence ID" value="CAH8386799.1"/>
    <property type="molecule type" value="Genomic_DNA"/>
</dbReference>
<gene>
    <name evidence="2" type="ORF">ERUC_LOCUS39282</name>
</gene>
<feature type="domain" description="F-box associated beta-propeller type 3" evidence="1">
    <location>
        <begin position="8"/>
        <end position="69"/>
    </location>
</feature>
<reference evidence="2 3" key="1">
    <citation type="submission" date="2022-03" db="EMBL/GenBank/DDBJ databases">
        <authorList>
            <person name="Macdonald S."/>
            <person name="Ahmed S."/>
            <person name="Newling K."/>
        </authorList>
    </citation>
    <scope>NUCLEOTIDE SEQUENCE [LARGE SCALE GENOMIC DNA]</scope>
</reference>
<keyword evidence="3" id="KW-1185">Reference proteome</keyword>
<organism evidence="2 3">
    <name type="scientific">Eruca vesicaria subsp. sativa</name>
    <name type="common">Garden rocket</name>
    <name type="synonym">Eruca sativa</name>
    <dbReference type="NCBI Taxonomy" id="29727"/>
    <lineage>
        <taxon>Eukaryota</taxon>
        <taxon>Viridiplantae</taxon>
        <taxon>Streptophyta</taxon>
        <taxon>Embryophyta</taxon>
        <taxon>Tracheophyta</taxon>
        <taxon>Spermatophyta</taxon>
        <taxon>Magnoliopsida</taxon>
        <taxon>eudicotyledons</taxon>
        <taxon>Gunneridae</taxon>
        <taxon>Pentapetalae</taxon>
        <taxon>rosids</taxon>
        <taxon>malvids</taxon>
        <taxon>Brassicales</taxon>
        <taxon>Brassicaceae</taxon>
        <taxon>Brassiceae</taxon>
        <taxon>Eruca</taxon>
    </lineage>
</organism>
<dbReference type="AlphaFoldDB" id="A0ABC8LSK4"/>
<sequence length="115" mass="12964">MDQAADSEHGWLKKSFSIESCKILSRLRIYGSTNKGEFVFAPRYYSDDFSVVLYNPNTNGLRKLRTGVKGNYEFKHHGEGGSLDPYFDELADAMVTWIEAWDEPNPPPEAADGKA</sequence>
<evidence type="ECO:0000259" key="1">
    <source>
        <dbReference type="Pfam" id="PF08268"/>
    </source>
</evidence>
<dbReference type="InterPro" id="IPR013187">
    <property type="entry name" value="F-box-assoc_dom_typ3"/>
</dbReference>
<accession>A0ABC8LSK4</accession>
<dbReference type="Proteomes" id="UP001642260">
    <property type="component" value="Unassembled WGS sequence"/>
</dbReference>
<comment type="caution">
    <text evidence="2">The sequence shown here is derived from an EMBL/GenBank/DDBJ whole genome shotgun (WGS) entry which is preliminary data.</text>
</comment>
<name>A0ABC8LSK4_ERUVS</name>
<dbReference type="Pfam" id="PF08268">
    <property type="entry name" value="FBA_3"/>
    <property type="match status" value="1"/>
</dbReference>
<evidence type="ECO:0000313" key="2">
    <source>
        <dbReference type="EMBL" id="CAH8386799.1"/>
    </source>
</evidence>
<evidence type="ECO:0000313" key="3">
    <source>
        <dbReference type="Proteomes" id="UP001642260"/>
    </source>
</evidence>
<protein>
    <recommendedName>
        <fullName evidence="1">F-box associated beta-propeller type 3 domain-containing protein</fullName>
    </recommendedName>
</protein>